<name>A0A6A4RIR6_9RHOB</name>
<dbReference type="AlphaFoldDB" id="A0A6A4RIR6"/>
<dbReference type="PANTHER" id="PTHR35568">
    <property type="entry name" value="TRANSCRIPTIONAL REGULATOR DAUR"/>
    <property type="match status" value="1"/>
</dbReference>
<evidence type="ECO:0000259" key="1">
    <source>
        <dbReference type="Pfam" id="PF08348"/>
    </source>
</evidence>
<evidence type="ECO:0000313" key="3">
    <source>
        <dbReference type="EMBL" id="KAE9629321.1"/>
    </source>
</evidence>
<gene>
    <name evidence="3" type="ORF">GP644_12965</name>
</gene>
<dbReference type="InterPro" id="IPR013559">
    <property type="entry name" value="YheO"/>
</dbReference>
<sequence length="205" mass="22881">MTNRTALLANTKALAEAIPLLMGDRVEVVVHDLRSETIAHIVNPFSQRKSGDPSNMQEIDFRPSDTVIGPYEKVNWDGNVIRSISVVMRAESGDAEFVLCINHDQVDLQQLQRAVRALQPARLSSSQPESLFRNDWHERLNVFVSDWCVQNGHRVDELDRTARRDLLGALETSGALSERNAASYVARLLGVSRATIYNDLKANTG</sequence>
<evidence type="ECO:0000313" key="4">
    <source>
        <dbReference type="Proteomes" id="UP000441586"/>
    </source>
</evidence>
<comment type="caution">
    <text evidence="3">The sequence shown here is derived from an EMBL/GenBank/DDBJ whole genome shotgun (WGS) entry which is preliminary data.</text>
</comment>
<dbReference type="InterPro" id="IPR039446">
    <property type="entry name" value="DauR-like"/>
</dbReference>
<evidence type="ECO:0008006" key="5">
    <source>
        <dbReference type="Google" id="ProtNLM"/>
    </source>
</evidence>
<protein>
    <recommendedName>
        <fullName evidence="5">Transcriptional regulator YheO</fullName>
    </recommendedName>
</protein>
<organism evidence="3 4">
    <name type="scientific">Parasedimentitalea maritima</name>
    <dbReference type="NCBI Taxonomy" id="2578117"/>
    <lineage>
        <taxon>Bacteria</taxon>
        <taxon>Pseudomonadati</taxon>
        <taxon>Pseudomonadota</taxon>
        <taxon>Alphaproteobacteria</taxon>
        <taxon>Rhodobacterales</taxon>
        <taxon>Paracoccaceae</taxon>
        <taxon>Parasedimentitalea</taxon>
    </lineage>
</organism>
<reference evidence="3 4" key="1">
    <citation type="submission" date="2019-12" db="EMBL/GenBank/DDBJ databases">
        <authorList>
            <person name="Zhang Y.-J."/>
        </authorList>
    </citation>
    <scope>NUCLEOTIDE SEQUENCE [LARGE SCALE GENOMIC DNA]</scope>
    <source>
        <strain evidence="3 4">H18S-6</strain>
    </source>
</reference>
<dbReference type="InterPro" id="IPR039445">
    <property type="entry name" value="DauR-like_HTH"/>
</dbReference>
<dbReference type="Pfam" id="PF08348">
    <property type="entry name" value="PAS_6"/>
    <property type="match status" value="1"/>
</dbReference>
<evidence type="ECO:0000259" key="2">
    <source>
        <dbReference type="Pfam" id="PF13309"/>
    </source>
</evidence>
<feature type="domain" description="YheO-like" evidence="1">
    <location>
        <begin position="8"/>
        <end position="113"/>
    </location>
</feature>
<proteinExistence type="predicted"/>
<dbReference type="PANTHER" id="PTHR35568:SF1">
    <property type="entry name" value="TRANSCRIPTIONAL REGULATOR DAUR"/>
    <property type="match status" value="1"/>
</dbReference>
<dbReference type="EMBL" id="WSFO01000007">
    <property type="protein sequence ID" value="KAE9629321.1"/>
    <property type="molecule type" value="Genomic_DNA"/>
</dbReference>
<dbReference type="RefSeq" id="WP_158979932.1">
    <property type="nucleotide sequence ID" value="NZ_WSFO01000007.1"/>
</dbReference>
<dbReference type="Pfam" id="PF13309">
    <property type="entry name" value="HTH_22"/>
    <property type="match status" value="1"/>
</dbReference>
<accession>A0A6A4RIR6</accession>
<dbReference type="Proteomes" id="UP000441586">
    <property type="component" value="Unassembled WGS sequence"/>
</dbReference>
<feature type="domain" description="Transcriptional regulator DauR-like HTH" evidence="2">
    <location>
        <begin position="140"/>
        <end position="201"/>
    </location>
</feature>